<proteinExistence type="predicted"/>
<dbReference type="Proteomes" id="UP001157502">
    <property type="component" value="Chromosome 13"/>
</dbReference>
<evidence type="ECO:0000313" key="2">
    <source>
        <dbReference type="Proteomes" id="UP001157502"/>
    </source>
</evidence>
<keyword evidence="2" id="KW-1185">Reference proteome</keyword>
<organism evidence="1 2">
    <name type="scientific">Dallia pectoralis</name>
    <name type="common">Alaska blackfish</name>
    <dbReference type="NCBI Taxonomy" id="75939"/>
    <lineage>
        <taxon>Eukaryota</taxon>
        <taxon>Metazoa</taxon>
        <taxon>Chordata</taxon>
        <taxon>Craniata</taxon>
        <taxon>Vertebrata</taxon>
        <taxon>Euteleostomi</taxon>
        <taxon>Actinopterygii</taxon>
        <taxon>Neopterygii</taxon>
        <taxon>Teleostei</taxon>
        <taxon>Protacanthopterygii</taxon>
        <taxon>Esociformes</taxon>
        <taxon>Umbridae</taxon>
        <taxon>Dallia</taxon>
    </lineage>
</organism>
<dbReference type="EMBL" id="CM055740">
    <property type="protein sequence ID" value="KAJ8002853.1"/>
    <property type="molecule type" value="Genomic_DNA"/>
</dbReference>
<name>A0ACC2GGY0_DALPE</name>
<accession>A0ACC2GGY0</accession>
<sequence>MDPRIAWFQPEQLGPANSAWIQIWQTTQGLGTFSLNNHNNNHHHGSTVLNTPACKISSKISLGASVSASGGTANGNQDGVPDVSTSCGDPIMHGTVDPKGDIGIEQQADLLEVDINHHPAGRGSNVRGPGRESGVAFSNRRGGRDRECEPGDRRRRDNRASTFGFNHSLLNSRCKAAAGDAGCPGVGYTGTPWKTRNYSSGILGLHEEIQDFYAYMSPRQEEERMRTDVVDRIERVIKELWPTADVQVFGSFSTGLYLPTSDIDLVVFGKFREGDTLPLWRLEEALKKHNIVEENSVKVLDKATVPIIKLTDSLTEVKVDISFNMKNAVKTAALIKDYKKKYPVLSYLVLVLKQFLLQRDMNEVFTGGISSYCLSLIAVSFLQHRSREDPCSPSANAGVLLIEFFELYGRRFNYLKTGIRIKDGGCYLSKDEVQRSMLDGYTPSLLYIEDPLEPGNDVGRSSYGAMQVKQAFDYAYMVLSHAVSPIAKYYPNNHSESILGRIIRVTQEVADYRDWITTRWADLSLNSLTLNGNDVTLLVGPQSTDECNNNLSEEGVESPSSSSPPPSSPSSSLSSSSQSSSASSSDADSDGSPRKMKIVAQRRGLSAHKAASVGLTNHRATSSSSGSHSSVPNKSTVDRASSSSRQNSHAETKPSLVTTQSSGRNSRNQRGNKQRRKTQHQRKPAPAVENLCR</sequence>
<reference evidence="1" key="1">
    <citation type="submission" date="2021-05" db="EMBL/GenBank/DDBJ databases">
        <authorList>
            <person name="Pan Q."/>
            <person name="Jouanno E."/>
            <person name="Zahm M."/>
            <person name="Klopp C."/>
            <person name="Cabau C."/>
            <person name="Louis A."/>
            <person name="Berthelot C."/>
            <person name="Parey E."/>
            <person name="Roest Crollius H."/>
            <person name="Montfort J."/>
            <person name="Robinson-Rechavi M."/>
            <person name="Bouchez O."/>
            <person name="Lampietro C."/>
            <person name="Lopez Roques C."/>
            <person name="Donnadieu C."/>
            <person name="Postlethwait J."/>
            <person name="Bobe J."/>
            <person name="Dillon D."/>
            <person name="Chandos A."/>
            <person name="von Hippel F."/>
            <person name="Guiguen Y."/>
        </authorList>
    </citation>
    <scope>NUCLEOTIDE SEQUENCE</scope>
    <source>
        <strain evidence="1">YG-Jan2019</strain>
    </source>
</reference>
<gene>
    <name evidence="1" type="ORF">DPEC_G00163280</name>
</gene>
<evidence type="ECO:0000313" key="1">
    <source>
        <dbReference type="EMBL" id="KAJ8002853.1"/>
    </source>
</evidence>
<comment type="caution">
    <text evidence="1">The sequence shown here is derived from an EMBL/GenBank/DDBJ whole genome shotgun (WGS) entry which is preliminary data.</text>
</comment>
<protein>
    <submittedName>
        <fullName evidence="1">Uncharacterized protein</fullName>
    </submittedName>
</protein>